<dbReference type="PANTHER" id="PTHR43840">
    <property type="entry name" value="MITOCHONDRIAL METAL TRANSPORTER 1-RELATED"/>
    <property type="match status" value="1"/>
</dbReference>
<evidence type="ECO:0000313" key="10">
    <source>
        <dbReference type="EMBL" id="MSS15113.1"/>
    </source>
</evidence>
<dbReference type="InterPro" id="IPR027469">
    <property type="entry name" value="Cation_efflux_TMD_sf"/>
</dbReference>
<comment type="similarity">
    <text evidence="2">Belongs to the cation diffusion facilitator (CDF) transporter (TC 2.A.4) family.</text>
</comment>
<evidence type="ECO:0000259" key="9">
    <source>
        <dbReference type="Pfam" id="PF16916"/>
    </source>
</evidence>
<dbReference type="Pfam" id="PF16916">
    <property type="entry name" value="ZT_dimer"/>
    <property type="match status" value="1"/>
</dbReference>
<dbReference type="Gene3D" id="1.20.1510.10">
    <property type="entry name" value="Cation efflux protein transmembrane domain"/>
    <property type="match status" value="1"/>
</dbReference>
<feature type="transmembrane region" description="Helical" evidence="7">
    <location>
        <begin position="126"/>
        <end position="148"/>
    </location>
</feature>
<evidence type="ECO:0000256" key="4">
    <source>
        <dbReference type="ARBA" id="ARBA00022692"/>
    </source>
</evidence>
<comment type="subcellular location">
    <subcellularLocation>
        <location evidence="1">Membrane</location>
        <topology evidence="1">Multi-pass membrane protein</topology>
    </subcellularLocation>
</comment>
<reference evidence="10 11" key="1">
    <citation type="submission" date="2019-08" db="EMBL/GenBank/DDBJ databases">
        <title>In-depth cultivation of the pig gut microbiome towards novel bacterial diversity and tailored functional studies.</title>
        <authorList>
            <person name="Wylensek D."/>
            <person name="Hitch T.C.A."/>
            <person name="Clavel T."/>
        </authorList>
    </citation>
    <scope>NUCLEOTIDE SEQUENCE [LARGE SCALE GENOMIC DNA]</scope>
    <source>
        <strain evidence="10 11">Oil+RF-744-WCA-WT-11</strain>
    </source>
</reference>
<evidence type="ECO:0000256" key="1">
    <source>
        <dbReference type="ARBA" id="ARBA00004141"/>
    </source>
</evidence>
<accession>A0A6L5X6U6</accession>
<keyword evidence="4 7" id="KW-0812">Transmembrane</keyword>
<protein>
    <submittedName>
        <fullName evidence="10">Cation transporter</fullName>
    </submittedName>
</protein>
<dbReference type="AlphaFoldDB" id="A0A6L5X6U6"/>
<dbReference type="InterPro" id="IPR036837">
    <property type="entry name" value="Cation_efflux_CTD_sf"/>
</dbReference>
<evidence type="ECO:0000256" key="5">
    <source>
        <dbReference type="ARBA" id="ARBA00022989"/>
    </source>
</evidence>
<feature type="transmembrane region" description="Helical" evidence="7">
    <location>
        <begin position="95"/>
        <end position="114"/>
    </location>
</feature>
<feature type="domain" description="Cation efflux protein cytoplasmic" evidence="9">
    <location>
        <begin position="226"/>
        <end position="303"/>
    </location>
</feature>
<dbReference type="SUPFAM" id="SSF160240">
    <property type="entry name" value="Cation efflux protein cytoplasmic domain-like"/>
    <property type="match status" value="1"/>
</dbReference>
<sequence>MVRLFSRFFIKSGMSEDEQRNAWGMLCGTVGIILNLLLFAGKGLAGLFSGSLAIVADALNNLSDAASSIITLAGFSISKRQADPGHPFGHGRAEYVSGFVVSCMMIVMAFELARDSIAKMIHPEEISFSWLVFVILIGSIFVKCYMAFYNKATGKRIHSVALEAVAKDSTNDCVSTSVVLIASIAIHLTGLTLLDGICGLLVACFIAYQGIGSARDTLNPLLGQAPDPAFVQEIRDIMANESDQITGIHDLIVNDYGPGKRIVSLHAEVPASGNIVELHEIIDKAEEDLESKLHCLVTIHMDPIITDDPHIVALRDELYQILQSIAPYLTMHDFRVVPGKKRPKLIFDVVIPFGFKLTDDELQKRIEDEVHRRIGTQYEVVIHVDTDYTVTMAKR</sequence>
<name>A0A6L5X6U6_9FIRM</name>
<feature type="transmembrane region" description="Helical" evidence="7">
    <location>
        <begin position="178"/>
        <end position="208"/>
    </location>
</feature>
<dbReference type="InterPro" id="IPR058533">
    <property type="entry name" value="Cation_efflux_TM"/>
</dbReference>
<gene>
    <name evidence="10" type="ORF">FYJ35_08705</name>
</gene>
<dbReference type="RefSeq" id="WP_154525623.1">
    <property type="nucleotide sequence ID" value="NZ_JAXFJO010000001.1"/>
</dbReference>
<keyword evidence="5 7" id="KW-1133">Transmembrane helix</keyword>
<dbReference type="SUPFAM" id="SSF161111">
    <property type="entry name" value="Cation efflux protein transmembrane domain-like"/>
    <property type="match status" value="1"/>
</dbReference>
<feature type="domain" description="Cation efflux protein transmembrane" evidence="8">
    <location>
        <begin position="30"/>
        <end position="222"/>
    </location>
</feature>
<dbReference type="InterPro" id="IPR027470">
    <property type="entry name" value="Cation_efflux_CTD"/>
</dbReference>
<evidence type="ECO:0000313" key="11">
    <source>
        <dbReference type="Proteomes" id="UP000481852"/>
    </source>
</evidence>
<keyword evidence="3" id="KW-0813">Transport</keyword>
<dbReference type="Pfam" id="PF01545">
    <property type="entry name" value="Cation_efflux"/>
    <property type="match status" value="1"/>
</dbReference>
<dbReference type="InterPro" id="IPR050291">
    <property type="entry name" value="CDF_Transporter"/>
</dbReference>
<evidence type="ECO:0000256" key="2">
    <source>
        <dbReference type="ARBA" id="ARBA00008114"/>
    </source>
</evidence>
<dbReference type="FunFam" id="1.20.1510.10:FF:000006">
    <property type="entry name" value="Divalent cation efflux transporter"/>
    <property type="match status" value="1"/>
</dbReference>
<evidence type="ECO:0000259" key="8">
    <source>
        <dbReference type="Pfam" id="PF01545"/>
    </source>
</evidence>
<dbReference type="GO" id="GO:0016020">
    <property type="term" value="C:membrane"/>
    <property type="evidence" value="ECO:0007669"/>
    <property type="project" value="UniProtKB-SubCell"/>
</dbReference>
<dbReference type="NCBIfam" id="TIGR01297">
    <property type="entry name" value="CDF"/>
    <property type="match status" value="1"/>
</dbReference>
<keyword evidence="6 7" id="KW-0472">Membrane</keyword>
<dbReference type="GO" id="GO:0008324">
    <property type="term" value="F:monoatomic cation transmembrane transporter activity"/>
    <property type="evidence" value="ECO:0007669"/>
    <property type="project" value="InterPro"/>
</dbReference>
<dbReference type="Gene3D" id="3.30.70.1350">
    <property type="entry name" value="Cation efflux protein, cytoplasmic domain"/>
    <property type="match status" value="1"/>
</dbReference>
<evidence type="ECO:0000256" key="7">
    <source>
        <dbReference type="SAM" id="Phobius"/>
    </source>
</evidence>
<proteinExistence type="inferred from homology"/>
<dbReference type="PANTHER" id="PTHR43840:SF15">
    <property type="entry name" value="MITOCHONDRIAL METAL TRANSPORTER 1-RELATED"/>
    <property type="match status" value="1"/>
</dbReference>
<comment type="caution">
    <text evidence="10">The sequence shown here is derived from an EMBL/GenBank/DDBJ whole genome shotgun (WGS) entry which is preliminary data.</text>
</comment>
<feature type="transmembrane region" description="Helical" evidence="7">
    <location>
        <begin position="21"/>
        <end position="41"/>
    </location>
</feature>
<organism evidence="10 11">
    <name type="scientific">Porcincola intestinalis</name>
    <dbReference type="NCBI Taxonomy" id="2606632"/>
    <lineage>
        <taxon>Bacteria</taxon>
        <taxon>Bacillati</taxon>
        <taxon>Bacillota</taxon>
        <taxon>Clostridia</taxon>
        <taxon>Lachnospirales</taxon>
        <taxon>Lachnospiraceae</taxon>
        <taxon>Porcincola</taxon>
    </lineage>
</organism>
<dbReference type="EMBL" id="VULZ01000008">
    <property type="protein sequence ID" value="MSS15113.1"/>
    <property type="molecule type" value="Genomic_DNA"/>
</dbReference>
<dbReference type="Proteomes" id="UP000481852">
    <property type="component" value="Unassembled WGS sequence"/>
</dbReference>
<keyword evidence="11" id="KW-1185">Reference proteome</keyword>
<evidence type="ECO:0000256" key="6">
    <source>
        <dbReference type="ARBA" id="ARBA00023136"/>
    </source>
</evidence>
<dbReference type="InterPro" id="IPR002524">
    <property type="entry name" value="Cation_efflux"/>
</dbReference>
<evidence type="ECO:0000256" key="3">
    <source>
        <dbReference type="ARBA" id="ARBA00022448"/>
    </source>
</evidence>